<gene>
    <name evidence="7" type="ORF">D1953_07860</name>
</gene>
<reference evidence="7 8" key="1">
    <citation type="submission" date="2018-08" db="EMBL/GenBank/DDBJ databases">
        <title>Bacillus jemisoniae sp. nov., Bacillus chryseoplanitiae sp. nov., Bacillus resnikiae sp. nov., and Bacillus frankliniae sp. nov., isolated from Viking spacecraft and associated surfaces.</title>
        <authorList>
            <person name="Seuylemezian A."/>
            <person name="Vaishampayan P."/>
        </authorList>
    </citation>
    <scope>NUCLEOTIDE SEQUENCE [LARGE SCALE GENOMIC DNA]</scope>
    <source>
        <strain evidence="7 8">MA001</strain>
    </source>
</reference>
<dbReference type="GO" id="GO:0006772">
    <property type="term" value="P:thiamine metabolic process"/>
    <property type="evidence" value="ECO:0007669"/>
    <property type="project" value="UniProtKB-UniRule"/>
</dbReference>
<keyword evidence="8" id="KW-1185">Reference proteome</keyword>
<sequence length="217" mass="24467">MNICIMAGGPSQYWPNLHMYKQRANLWVGVDRGVLALLEQGITPHLSVGDFDSVTKDEFQMMQAQLPEVSLFPSEKDETDLELALNWAIGQKPKNIYIFGATGGRIDHFLGNIQLLQQEAVLHCLDEVNIYIIDEKNSVTIKKPGTYDIQYDSKKKYFSLLSVTKEVTGITLTGFKYPLHQARLTRGSTLCISNELISEYGNVSFEKGIIMMVRSND</sequence>
<evidence type="ECO:0000313" key="8">
    <source>
        <dbReference type="Proteomes" id="UP000266016"/>
    </source>
</evidence>
<keyword evidence="1 7" id="KW-0808">Transferase</keyword>
<evidence type="ECO:0000256" key="1">
    <source>
        <dbReference type="ARBA" id="ARBA00022679"/>
    </source>
</evidence>
<protein>
    <recommendedName>
        <fullName evidence="5">Thiamine diphosphokinase</fullName>
        <ecNumber evidence="5">2.7.6.2</ecNumber>
    </recommendedName>
</protein>
<dbReference type="NCBIfam" id="TIGR01378">
    <property type="entry name" value="thi_PPkinase"/>
    <property type="match status" value="1"/>
</dbReference>
<dbReference type="InterPro" id="IPR036371">
    <property type="entry name" value="TPK_B1-bd_sf"/>
</dbReference>
<dbReference type="GO" id="GO:0030975">
    <property type="term" value="F:thiamine binding"/>
    <property type="evidence" value="ECO:0007669"/>
    <property type="project" value="InterPro"/>
</dbReference>
<accession>A0A398BAY9</accession>
<organism evidence="7 8">
    <name type="scientific">Peribacillus asahii</name>
    <dbReference type="NCBI Taxonomy" id="228899"/>
    <lineage>
        <taxon>Bacteria</taxon>
        <taxon>Bacillati</taxon>
        <taxon>Bacillota</taxon>
        <taxon>Bacilli</taxon>
        <taxon>Bacillales</taxon>
        <taxon>Bacillaceae</taxon>
        <taxon>Peribacillus</taxon>
    </lineage>
</organism>
<dbReference type="Gene3D" id="3.40.50.10240">
    <property type="entry name" value="Thiamin pyrophosphokinase, catalytic domain"/>
    <property type="match status" value="1"/>
</dbReference>
<evidence type="ECO:0000313" key="7">
    <source>
        <dbReference type="EMBL" id="RID87215.1"/>
    </source>
</evidence>
<dbReference type="InterPro" id="IPR036759">
    <property type="entry name" value="TPK_catalytic_sf"/>
</dbReference>
<proteinExistence type="predicted"/>
<dbReference type="PANTHER" id="PTHR41299">
    <property type="entry name" value="THIAMINE PYROPHOSPHOKINASE"/>
    <property type="match status" value="1"/>
</dbReference>
<dbReference type="InterPro" id="IPR053149">
    <property type="entry name" value="TPK"/>
</dbReference>
<name>A0A398BAY9_9BACI</name>
<evidence type="ECO:0000256" key="5">
    <source>
        <dbReference type="NCBIfam" id="TIGR01378"/>
    </source>
</evidence>
<dbReference type="SUPFAM" id="SSF63862">
    <property type="entry name" value="Thiamin pyrophosphokinase, substrate-binding domain"/>
    <property type="match status" value="1"/>
</dbReference>
<dbReference type="GO" id="GO:0009229">
    <property type="term" value="P:thiamine diphosphate biosynthetic process"/>
    <property type="evidence" value="ECO:0007669"/>
    <property type="project" value="InterPro"/>
</dbReference>
<dbReference type="CDD" id="cd07995">
    <property type="entry name" value="TPK"/>
    <property type="match status" value="1"/>
</dbReference>
<dbReference type="GO" id="GO:0005524">
    <property type="term" value="F:ATP binding"/>
    <property type="evidence" value="ECO:0007669"/>
    <property type="project" value="UniProtKB-KW"/>
</dbReference>
<evidence type="ECO:0000256" key="4">
    <source>
        <dbReference type="ARBA" id="ARBA00022840"/>
    </source>
</evidence>
<evidence type="ECO:0000256" key="3">
    <source>
        <dbReference type="ARBA" id="ARBA00022777"/>
    </source>
</evidence>
<evidence type="ECO:0000256" key="2">
    <source>
        <dbReference type="ARBA" id="ARBA00022741"/>
    </source>
</evidence>
<dbReference type="Pfam" id="PF04265">
    <property type="entry name" value="TPK_B1_binding"/>
    <property type="match status" value="1"/>
</dbReference>
<dbReference type="SUPFAM" id="SSF63999">
    <property type="entry name" value="Thiamin pyrophosphokinase, catalytic domain"/>
    <property type="match status" value="1"/>
</dbReference>
<dbReference type="InterPro" id="IPR007373">
    <property type="entry name" value="Thiamin_PyroPKinase_B1-bd"/>
</dbReference>
<keyword evidence="3 7" id="KW-0418">Kinase</keyword>
<dbReference type="PANTHER" id="PTHR41299:SF1">
    <property type="entry name" value="THIAMINE PYROPHOSPHOKINASE"/>
    <property type="match status" value="1"/>
</dbReference>
<dbReference type="GO" id="GO:0004788">
    <property type="term" value="F:thiamine diphosphokinase activity"/>
    <property type="evidence" value="ECO:0007669"/>
    <property type="project" value="UniProtKB-UniRule"/>
</dbReference>
<dbReference type="GO" id="GO:0016301">
    <property type="term" value="F:kinase activity"/>
    <property type="evidence" value="ECO:0007669"/>
    <property type="project" value="UniProtKB-KW"/>
</dbReference>
<dbReference type="SMART" id="SM00983">
    <property type="entry name" value="TPK_B1_binding"/>
    <property type="match status" value="1"/>
</dbReference>
<dbReference type="InterPro" id="IPR007371">
    <property type="entry name" value="TPK_catalytic"/>
</dbReference>
<comment type="caution">
    <text evidence="7">The sequence shown here is derived from an EMBL/GenBank/DDBJ whole genome shotgun (WGS) entry which is preliminary data.</text>
</comment>
<dbReference type="EC" id="2.7.6.2" evidence="5"/>
<dbReference type="AlphaFoldDB" id="A0A398BAY9"/>
<keyword evidence="4" id="KW-0067">ATP-binding</keyword>
<dbReference type="InterPro" id="IPR006282">
    <property type="entry name" value="Thi_PPkinase"/>
</dbReference>
<dbReference type="Proteomes" id="UP000266016">
    <property type="component" value="Unassembled WGS sequence"/>
</dbReference>
<dbReference type="RefSeq" id="WP_119116608.1">
    <property type="nucleotide sequence ID" value="NZ_QWVS01000013.1"/>
</dbReference>
<evidence type="ECO:0000259" key="6">
    <source>
        <dbReference type="SMART" id="SM00983"/>
    </source>
</evidence>
<keyword evidence="2" id="KW-0547">Nucleotide-binding</keyword>
<dbReference type="EMBL" id="QWVS01000013">
    <property type="protein sequence ID" value="RID87215.1"/>
    <property type="molecule type" value="Genomic_DNA"/>
</dbReference>
<dbReference type="Pfam" id="PF04263">
    <property type="entry name" value="TPK_catalytic"/>
    <property type="match status" value="1"/>
</dbReference>
<feature type="domain" description="Thiamin pyrophosphokinase thiamin-binding" evidence="6">
    <location>
        <begin position="145"/>
        <end position="211"/>
    </location>
</feature>